<reference evidence="2 3" key="1">
    <citation type="submission" date="2021-06" db="EMBL/GenBank/DDBJ databases">
        <authorList>
            <person name="Palmer J.M."/>
        </authorList>
    </citation>
    <scope>NUCLEOTIDE SEQUENCE [LARGE SCALE GENOMIC DNA]</scope>
    <source>
        <strain evidence="2 3">XR_2019</strain>
        <tissue evidence="2">Muscle</tissue>
    </source>
</reference>
<keyword evidence="3" id="KW-1185">Reference proteome</keyword>
<dbReference type="Proteomes" id="UP001444071">
    <property type="component" value="Unassembled WGS sequence"/>
</dbReference>
<feature type="region of interest" description="Disordered" evidence="1">
    <location>
        <begin position="27"/>
        <end position="77"/>
    </location>
</feature>
<evidence type="ECO:0000256" key="1">
    <source>
        <dbReference type="SAM" id="MobiDB-lite"/>
    </source>
</evidence>
<evidence type="ECO:0000313" key="3">
    <source>
        <dbReference type="Proteomes" id="UP001444071"/>
    </source>
</evidence>
<gene>
    <name evidence="2" type="ORF">XENORESO_012349</name>
</gene>
<sequence length="118" mass="12863">MRNTLCTGVHVGTPYHPVHGDIDMWAVDGPDRNDQTSGSVCGMTVPPEPQPPMLQRRRHSDKEKTTAGGPLSLCLQNGMNRSWTSDIGTLGPEVKGSMFRQACASLCHDVINSFFLPI</sequence>
<comment type="caution">
    <text evidence="2">The sequence shown here is derived from an EMBL/GenBank/DDBJ whole genome shotgun (WGS) entry which is preliminary data.</text>
</comment>
<proteinExistence type="predicted"/>
<organism evidence="2 3">
    <name type="scientific">Xenotaenia resolanae</name>
    <dbReference type="NCBI Taxonomy" id="208358"/>
    <lineage>
        <taxon>Eukaryota</taxon>
        <taxon>Metazoa</taxon>
        <taxon>Chordata</taxon>
        <taxon>Craniata</taxon>
        <taxon>Vertebrata</taxon>
        <taxon>Euteleostomi</taxon>
        <taxon>Actinopterygii</taxon>
        <taxon>Neopterygii</taxon>
        <taxon>Teleostei</taxon>
        <taxon>Neoteleostei</taxon>
        <taxon>Acanthomorphata</taxon>
        <taxon>Ovalentaria</taxon>
        <taxon>Atherinomorphae</taxon>
        <taxon>Cyprinodontiformes</taxon>
        <taxon>Goodeidae</taxon>
        <taxon>Xenotaenia</taxon>
    </lineage>
</organism>
<evidence type="ECO:0000313" key="2">
    <source>
        <dbReference type="EMBL" id="MEQ2278077.1"/>
    </source>
</evidence>
<name>A0ABV0XB50_9TELE</name>
<dbReference type="EMBL" id="JAHRIM010093907">
    <property type="protein sequence ID" value="MEQ2278077.1"/>
    <property type="molecule type" value="Genomic_DNA"/>
</dbReference>
<accession>A0ABV0XB50</accession>
<protein>
    <submittedName>
        <fullName evidence="2">Uncharacterized protein</fullName>
    </submittedName>
</protein>